<dbReference type="EMBL" id="BNDW01000032">
    <property type="protein sequence ID" value="GHI22895.1"/>
    <property type="molecule type" value="Genomic_DNA"/>
</dbReference>
<dbReference type="InterPro" id="IPR052517">
    <property type="entry name" value="GlcG_carb_metab_protein"/>
</dbReference>
<protein>
    <recommendedName>
        <fullName evidence="6">Heme-binding protein</fullName>
    </recommendedName>
</protein>
<organism evidence="3 5">
    <name type="scientific">Streptomyces hydrogenans</name>
    <dbReference type="NCBI Taxonomy" id="1873719"/>
    <lineage>
        <taxon>Bacteria</taxon>
        <taxon>Bacillati</taxon>
        <taxon>Actinomycetota</taxon>
        <taxon>Actinomycetes</taxon>
        <taxon>Kitasatosporales</taxon>
        <taxon>Streptomycetaceae</taxon>
        <taxon>Streptomyces</taxon>
    </lineage>
</organism>
<dbReference type="Pfam" id="PF03928">
    <property type="entry name" value="HbpS-like"/>
    <property type="match status" value="1"/>
</dbReference>
<reference evidence="3" key="1">
    <citation type="submission" date="2024-05" db="EMBL/GenBank/DDBJ databases">
        <title>Whole genome shotgun sequence of Streptomyces hydrogenans NBRC 13475.</title>
        <authorList>
            <person name="Komaki H."/>
            <person name="Tamura T."/>
        </authorList>
    </citation>
    <scope>NUCLEOTIDE SEQUENCE</scope>
    <source>
        <strain evidence="3">NBRC 13475</strain>
    </source>
</reference>
<dbReference type="Proteomes" id="UP001052739">
    <property type="component" value="Unassembled WGS sequence"/>
</dbReference>
<sequence length="149" mass="15337">MAAVAKADAKNDNTMRSTHLTIEAAADAAEKENQQISVAVVDRNGNTILAMRGDGVGPQSFESTVKKAYTAVSWNAPSSRLVKCLANVPTLKDIPGTLFLGGGASVTANSAPIAGFGGAGAPSTGLDEKSPGRRRRSGEVVRRGSPTDR</sequence>
<dbReference type="InterPro" id="IPR005624">
    <property type="entry name" value="PduO/GlcC-like"/>
</dbReference>
<dbReference type="InterPro" id="IPR038084">
    <property type="entry name" value="PduO/GlcC-like_sf"/>
</dbReference>
<name>A0ABQ3PD05_9ACTN</name>
<evidence type="ECO:0000313" key="2">
    <source>
        <dbReference type="EMBL" id="GHI22682.1"/>
    </source>
</evidence>
<dbReference type="EMBL" id="BNDW01000020">
    <property type="protein sequence ID" value="GHI22682.1"/>
    <property type="molecule type" value="Genomic_DNA"/>
</dbReference>
<dbReference type="EMBL" id="BNDW01000052">
    <property type="protein sequence ID" value="GHI24350.1"/>
    <property type="molecule type" value="Genomic_DNA"/>
</dbReference>
<comment type="caution">
    <text evidence="3">The sequence shown here is derived from an EMBL/GenBank/DDBJ whole genome shotgun (WGS) entry which is preliminary data.</text>
</comment>
<feature type="region of interest" description="Disordered" evidence="1">
    <location>
        <begin position="112"/>
        <end position="149"/>
    </location>
</feature>
<evidence type="ECO:0000256" key="1">
    <source>
        <dbReference type="SAM" id="MobiDB-lite"/>
    </source>
</evidence>
<feature type="compositionally biased region" description="Basic and acidic residues" evidence="1">
    <location>
        <begin position="126"/>
        <end position="149"/>
    </location>
</feature>
<keyword evidence="5" id="KW-1185">Reference proteome</keyword>
<accession>A0ABQ3PD05</accession>
<evidence type="ECO:0000313" key="5">
    <source>
        <dbReference type="Proteomes" id="UP001052739"/>
    </source>
</evidence>
<evidence type="ECO:0000313" key="4">
    <source>
        <dbReference type="EMBL" id="GHI24350.1"/>
    </source>
</evidence>
<gene>
    <name evidence="2" type="ORF">Shyd_40530</name>
    <name evidence="3" type="ORF">Shyd_42660</name>
    <name evidence="4" type="ORF">Shyd_57210</name>
</gene>
<evidence type="ECO:0008006" key="6">
    <source>
        <dbReference type="Google" id="ProtNLM"/>
    </source>
</evidence>
<dbReference type="PANTHER" id="PTHR34309:SF1">
    <property type="entry name" value="PROTEIN GLCG"/>
    <property type="match status" value="1"/>
</dbReference>
<dbReference type="SUPFAM" id="SSF143744">
    <property type="entry name" value="GlcG-like"/>
    <property type="match status" value="1"/>
</dbReference>
<dbReference type="Gene3D" id="3.30.450.150">
    <property type="entry name" value="Haem-degrading domain"/>
    <property type="match status" value="1"/>
</dbReference>
<proteinExistence type="predicted"/>
<dbReference type="PANTHER" id="PTHR34309">
    <property type="entry name" value="SLR1406 PROTEIN"/>
    <property type="match status" value="1"/>
</dbReference>
<evidence type="ECO:0000313" key="3">
    <source>
        <dbReference type="EMBL" id="GHI22895.1"/>
    </source>
</evidence>